<gene>
    <name evidence="3" type="primary">pilP</name>
    <name evidence="3" type="ORF">HW542_15575</name>
</gene>
<feature type="chain" id="PRO_5046011391" evidence="2">
    <location>
        <begin position="30"/>
        <end position="232"/>
    </location>
</feature>
<dbReference type="RefSeq" id="WP_267311324.1">
    <property type="nucleotide sequence ID" value="NZ_JABXXV010000011.1"/>
</dbReference>
<feature type="compositionally biased region" description="Low complexity" evidence="1">
    <location>
        <begin position="215"/>
        <end position="226"/>
    </location>
</feature>
<evidence type="ECO:0000256" key="2">
    <source>
        <dbReference type="SAM" id="SignalP"/>
    </source>
</evidence>
<protein>
    <submittedName>
        <fullName evidence="3">Type IV pilus biogenesis protein PilP</fullName>
    </submittedName>
</protein>
<evidence type="ECO:0000313" key="3">
    <source>
        <dbReference type="EMBL" id="NVN48220.1"/>
    </source>
</evidence>
<accession>A0ABX2P8E5</accession>
<evidence type="ECO:0000313" key="4">
    <source>
        <dbReference type="Proteomes" id="UP001516351"/>
    </source>
</evidence>
<organism evidence="3 4">
    <name type="scientific">Asaia spathodeae</name>
    <dbReference type="NCBI Taxonomy" id="657016"/>
    <lineage>
        <taxon>Bacteria</taxon>
        <taxon>Pseudomonadati</taxon>
        <taxon>Pseudomonadota</taxon>
        <taxon>Alphaproteobacteria</taxon>
        <taxon>Acetobacterales</taxon>
        <taxon>Acetobacteraceae</taxon>
        <taxon>Asaia</taxon>
    </lineage>
</organism>
<proteinExistence type="predicted"/>
<feature type="region of interest" description="Disordered" evidence="1">
    <location>
        <begin position="80"/>
        <end position="104"/>
    </location>
</feature>
<reference evidence="3 4" key="1">
    <citation type="submission" date="2020-06" db="EMBL/GenBank/DDBJ databases">
        <title>Synonyms of Asaia species.</title>
        <authorList>
            <person name="Sombolestani A."/>
        </authorList>
    </citation>
    <scope>NUCLEOTIDE SEQUENCE [LARGE SCALE GENOMIC DNA]</scope>
    <source>
        <strain evidence="3 4">LMG 27047</strain>
    </source>
</reference>
<feature type="region of interest" description="Disordered" evidence="1">
    <location>
        <begin position="203"/>
        <end position="232"/>
    </location>
</feature>
<dbReference type="EMBL" id="JABXXV010000011">
    <property type="protein sequence ID" value="NVN48220.1"/>
    <property type="molecule type" value="Genomic_DNA"/>
</dbReference>
<keyword evidence="4" id="KW-1185">Reference proteome</keyword>
<keyword evidence="2" id="KW-0732">Signal</keyword>
<dbReference type="NCBIfam" id="TIGR03021">
    <property type="entry name" value="pilP_fam"/>
    <property type="match status" value="1"/>
</dbReference>
<feature type="signal peptide" evidence="2">
    <location>
        <begin position="1"/>
        <end position="29"/>
    </location>
</feature>
<dbReference type="InterPro" id="IPR022753">
    <property type="entry name" value="T4SS_pilus_biogen_PilP"/>
</dbReference>
<evidence type="ECO:0000256" key="1">
    <source>
        <dbReference type="SAM" id="MobiDB-lite"/>
    </source>
</evidence>
<dbReference type="Proteomes" id="UP001516351">
    <property type="component" value="Unassembled WGS sequence"/>
</dbReference>
<sequence length="232" mass="24336">MQFSIPAFPRLIATLTLASPAMYASSACAQTLPAECSGIPDTPGGDPLAARFDRNLTCYKIMSQLSDIMRKASDIERARQEIKKAQQPDHTSNLAREAQPGTLMMPGAMMPPGVAPAPMMPMPATPPMTQPMPANTQKPEATPILPQVEAIGGRSGVNHAYLRLPDGSSTVATVGTKLSGGLVVRKILSDSVVVSSASGDLTLPLATGDDLNADTSPTLPSSLPTSRWGNMR</sequence>
<name>A0ABX2P8E5_9PROT</name>
<comment type="caution">
    <text evidence="3">The sequence shown here is derived from an EMBL/GenBank/DDBJ whole genome shotgun (WGS) entry which is preliminary data.</text>
</comment>